<evidence type="ECO:0000256" key="2">
    <source>
        <dbReference type="ARBA" id="ARBA00004687"/>
    </source>
</evidence>
<feature type="transmembrane region" description="Helical" evidence="13">
    <location>
        <begin position="215"/>
        <end position="236"/>
    </location>
</feature>
<dbReference type="PANTHER" id="PTHR12886:SF0">
    <property type="entry name" value="GPI MANNOSYLTRANSFERASE 1"/>
    <property type="match status" value="1"/>
</dbReference>
<dbReference type="EMBL" id="MU404353">
    <property type="protein sequence ID" value="KAI1614102.1"/>
    <property type="molecule type" value="Genomic_DNA"/>
</dbReference>
<keyword evidence="9 13" id="KW-0256">Endoplasmic reticulum</keyword>
<accession>A0AAN6DZE0</accession>
<sequence>MSSLTFSLFSSPTLIFLLAFLLRTVLLVYGIYQDSVSALKYTDIDYYVFTDAARAVSRGSSPYDRATYRYTPLLAWILLPTSWGGLWFNSGKALFAVSDLVAGGLIMILLKRRGLQEHKALRYACVWLLNPMVANISTRGSSEGFLCVLVMALLWAFETRQIALAGVLLGLSVHFKIYPFIYGISMLWALESNTARSSSNTMLQNALRFLNADRILLVSTSLLTFIALNVLMYNIYGAPFLQHTFFHHVTRIDHRHNFSPYNTLLYLSSAQKANKAVHGLASSFSFEALAFVPQLLLSTILIPLAIAKEDLPRTLLAQTLAFVTFNKVCTSQYFLWYLIFLPLYLPNSSLIAQTRLGATALALWLLGQAVWLQQGYDLEFLSKSTFVPGLFASSLAFFVINCWILGIIVADVTNTSAGTRTDIATLSQPSKSDRVLVMPTANDRASTSSEDKGKTSEGRSRGKSIVDMNDISNVHLGPRNRVLKSS</sequence>
<evidence type="ECO:0000256" key="3">
    <source>
        <dbReference type="ARBA" id="ARBA00011071"/>
    </source>
</evidence>
<comment type="pathway">
    <text evidence="2 13">Glycolipid biosynthesis; glycosylphosphatidylinositol-anchor biosynthesis.</text>
</comment>
<keyword evidence="8 13" id="KW-0812">Transmembrane</keyword>
<comment type="function">
    <text evidence="12 13">Mannosyltransferase involved in glycosylphosphatidylinositol-anchor biosynthesis. Transfers the first alpha-1,4-mannose to GlcN-acyl-PI during GPI precursor assembly. Required for cell wall integrity.</text>
</comment>
<proteinExistence type="inferred from homology"/>
<name>A0AAN6DZE0_9EURO</name>
<gene>
    <name evidence="15" type="ORF">EDD36DRAFT_216366</name>
</gene>
<evidence type="ECO:0000256" key="5">
    <source>
        <dbReference type="ARBA" id="ARBA00022502"/>
    </source>
</evidence>
<feature type="region of interest" description="Disordered" evidence="14">
    <location>
        <begin position="437"/>
        <end position="467"/>
    </location>
</feature>
<comment type="caution">
    <text evidence="15">The sequence shown here is derived from an EMBL/GenBank/DDBJ whole genome shotgun (WGS) entry which is preliminary data.</text>
</comment>
<feature type="transmembrane region" description="Helical" evidence="13">
    <location>
        <begin position="288"/>
        <end position="307"/>
    </location>
</feature>
<feature type="transmembrane region" description="Helical" evidence="13">
    <location>
        <begin position="67"/>
        <end position="87"/>
    </location>
</feature>
<keyword evidence="11 13" id="KW-0472">Membrane</keyword>
<dbReference type="InterPro" id="IPR007704">
    <property type="entry name" value="PIG-M"/>
</dbReference>
<feature type="transmembrane region" description="Helical" evidence="13">
    <location>
        <begin position="93"/>
        <end position="110"/>
    </location>
</feature>
<evidence type="ECO:0000256" key="11">
    <source>
        <dbReference type="ARBA" id="ARBA00023136"/>
    </source>
</evidence>
<dbReference type="GO" id="GO:0004376">
    <property type="term" value="F:GPI mannosyltransferase activity"/>
    <property type="evidence" value="ECO:0007669"/>
    <property type="project" value="InterPro"/>
</dbReference>
<evidence type="ECO:0000256" key="8">
    <source>
        <dbReference type="ARBA" id="ARBA00022692"/>
    </source>
</evidence>
<dbReference type="Proteomes" id="UP001203852">
    <property type="component" value="Unassembled WGS sequence"/>
</dbReference>
<dbReference type="GO" id="GO:0006506">
    <property type="term" value="P:GPI anchor biosynthetic process"/>
    <property type="evidence" value="ECO:0007669"/>
    <property type="project" value="UniProtKB-KW"/>
</dbReference>
<feature type="transmembrane region" description="Helical" evidence="13">
    <location>
        <begin position="319"/>
        <end position="344"/>
    </location>
</feature>
<protein>
    <recommendedName>
        <fullName evidence="4 13">GPI mannosyltransferase 1</fullName>
        <ecNumber evidence="13">2.4.1.-</ecNumber>
    </recommendedName>
    <alternativeName>
        <fullName evidence="13">GPI mannosyltransferase I</fullName>
    </alternativeName>
</protein>
<evidence type="ECO:0000256" key="9">
    <source>
        <dbReference type="ARBA" id="ARBA00022824"/>
    </source>
</evidence>
<dbReference type="EC" id="2.4.1.-" evidence="13"/>
<comment type="subcellular location">
    <subcellularLocation>
        <location evidence="1 13">Endoplasmic reticulum membrane</location>
        <topology evidence="1 13">Multi-pass membrane protein</topology>
    </subcellularLocation>
</comment>
<dbReference type="GO" id="GO:0051751">
    <property type="term" value="F:alpha-1,4-mannosyltransferase activity"/>
    <property type="evidence" value="ECO:0007669"/>
    <property type="project" value="InterPro"/>
</dbReference>
<dbReference type="Pfam" id="PF05007">
    <property type="entry name" value="Mannosyl_trans"/>
    <property type="match status" value="1"/>
</dbReference>
<evidence type="ECO:0000256" key="10">
    <source>
        <dbReference type="ARBA" id="ARBA00022989"/>
    </source>
</evidence>
<dbReference type="PANTHER" id="PTHR12886">
    <property type="entry name" value="PIG-M MANNOSYLTRANSFERASE"/>
    <property type="match status" value="1"/>
</dbReference>
<evidence type="ECO:0000256" key="6">
    <source>
        <dbReference type="ARBA" id="ARBA00022676"/>
    </source>
</evidence>
<dbReference type="AlphaFoldDB" id="A0AAN6DZE0"/>
<feature type="transmembrane region" description="Helical" evidence="13">
    <location>
        <begin position="12"/>
        <end position="32"/>
    </location>
</feature>
<feature type="transmembrane region" description="Helical" evidence="13">
    <location>
        <begin position="385"/>
        <end position="410"/>
    </location>
</feature>
<evidence type="ECO:0000313" key="15">
    <source>
        <dbReference type="EMBL" id="KAI1614102.1"/>
    </source>
</evidence>
<organism evidence="15 16">
    <name type="scientific">Exophiala viscosa</name>
    <dbReference type="NCBI Taxonomy" id="2486360"/>
    <lineage>
        <taxon>Eukaryota</taxon>
        <taxon>Fungi</taxon>
        <taxon>Dikarya</taxon>
        <taxon>Ascomycota</taxon>
        <taxon>Pezizomycotina</taxon>
        <taxon>Eurotiomycetes</taxon>
        <taxon>Chaetothyriomycetidae</taxon>
        <taxon>Chaetothyriales</taxon>
        <taxon>Herpotrichiellaceae</taxon>
        <taxon>Exophiala</taxon>
    </lineage>
</organism>
<keyword evidence="5 13" id="KW-0337">GPI-anchor biosynthesis</keyword>
<evidence type="ECO:0000313" key="16">
    <source>
        <dbReference type="Proteomes" id="UP001203852"/>
    </source>
</evidence>
<keyword evidence="16" id="KW-1185">Reference proteome</keyword>
<evidence type="ECO:0000256" key="13">
    <source>
        <dbReference type="RuleBase" id="RU365064"/>
    </source>
</evidence>
<keyword evidence="6 13" id="KW-0328">Glycosyltransferase</keyword>
<reference evidence="15" key="1">
    <citation type="journal article" date="2022" name="bioRxiv">
        <title>Deciphering the potential niche of two novel black yeast fungi from a biological soil crust based on their genomes, phenotypes, and melanin regulation.</title>
        <authorList>
            <consortium name="DOE Joint Genome Institute"/>
            <person name="Carr E.C."/>
            <person name="Barton Q."/>
            <person name="Grambo S."/>
            <person name="Sullivan M."/>
            <person name="Renfro C.M."/>
            <person name="Kuo A."/>
            <person name="Pangilinan J."/>
            <person name="Lipzen A."/>
            <person name="Keymanesh K."/>
            <person name="Savage E."/>
            <person name="Barry K."/>
            <person name="Grigoriev I.V."/>
            <person name="Riekhof W.R."/>
            <person name="Harris S.S."/>
        </authorList>
    </citation>
    <scope>NUCLEOTIDE SEQUENCE</scope>
    <source>
        <strain evidence="15">JF 03-4F</strain>
    </source>
</reference>
<feature type="compositionally biased region" description="Basic and acidic residues" evidence="14">
    <location>
        <begin position="449"/>
        <end position="460"/>
    </location>
</feature>
<evidence type="ECO:0000256" key="1">
    <source>
        <dbReference type="ARBA" id="ARBA00004477"/>
    </source>
</evidence>
<keyword evidence="10 13" id="KW-1133">Transmembrane helix</keyword>
<evidence type="ECO:0000256" key="4">
    <source>
        <dbReference type="ARBA" id="ARBA00013797"/>
    </source>
</evidence>
<dbReference type="GO" id="GO:1990529">
    <property type="term" value="C:glycosylphosphatidylinositol-mannosyltransferase I complex"/>
    <property type="evidence" value="ECO:0007669"/>
    <property type="project" value="TreeGrafter"/>
</dbReference>
<evidence type="ECO:0000256" key="12">
    <source>
        <dbReference type="ARBA" id="ARBA00025399"/>
    </source>
</evidence>
<comment type="similarity">
    <text evidence="3 13">Belongs to the PIGM family.</text>
</comment>
<dbReference type="GO" id="GO:0005789">
    <property type="term" value="C:endoplasmic reticulum membrane"/>
    <property type="evidence" value="ECO:0007669"/>
    <property type="project" value="UniProtKB-SubCell"/>
</dbReference>
<feature type="transmembrane region" description="Helical" evidence="13">
    <location>
        <begin position="356"/>
        <end position="373"/>
    </location>
</feature>
<evidence type="ECO:0000256" key="14">
    <source>
        <dbReference type="SAM" id="MobiDB-lite"/>
    </source>
</evidence>
<evidence type="ECO:0000256" key="7">
    <source>
        <dbReference type="ARBA" id="ARBA00022679"/>
    </source>
</evidence>
<keyword evidence="7 13" id="KW-0808">Transferase</keyword>